<sequence length="408" mass="42270">MKKLLYTLSIGVLLISCSDNNDPEVITDPPVDTVLQGTLTTDLTLTKDKIWELKGRVIVGGGTTLTIEPGTIIKGQAGTGTQASLLLIARDAKIKAEGTASEPIIFTSISDNIEIGQKSGTNLSENDRGLWGGLVVLGNAPGSFKGNVSEVQIEGVVATDVNGLYGGDNSADNSGVLKYISIRHGGAEISPDNEINGLTLGAVGSGTVVDHIEVVANVDDGIEFFGGSVNASNLVVWAAGDDGLDIDQAYSGTITNSVVALGNASDHALEIDGPEGSLEGQFTIDGLTLIGNTTTERGEYGDFRDGAMGTTKNVFAYGFRADADVELDNDGVATNYTNGKLVFNNWQIVLPEGVSSSASIFADKSEIGSTFGADASNFSSAVTSESKTTGANLSVFTWTLADVNNALE</sequence>
<comment type="caution">
    <text evidence="1">The sequence shown here is derived from an EMBL/GenBank/DDBJ whole genome shotgun (WGS) entry which is preliminary data.</text>
</comment>
<reference evidence="1 2" key="1">
    <citation type="submission" date="2018-11" db="EMBL/GenBank/DDBJ databases">
        <title>Aureibaculum marinum gen. nov., sp. nov., a member of the family Flavobacteriaceae isolated from the Bohai Sea.</title>
        <authorList>
            <person name="Ji X."/>
        </authorList>
    </citation>
    <scope>NUCLEOTIDE SEQUENCE [LARGE SCALE GENOMIC DNA]</scope>
    <source>
        <strain evidence="1 2">BH-SD17</strain>
    </source>
</reference>
<dbReference type="InterPro" id="IPR011050">
    <property type="entry name" value="Pectin_lyase_fold/virulence"/>
</dbReference>
<protein>
    <recommendedName>
        <fullName evidence="3">T9SS C-terminal target domain-containing protein</fullName>
    </recommendedName>
</protein>
<dbReference type="PANTHER" id="PTHR41339">
    <property type="entry name" value="LIPL48"/>
    <property type="match status" value="1"/>
</dbReference>
<evidence type="ECO:0008006" key="3">
    <source>
        <dbReference type="Google" id="ProtNLM"/>
    </source>
</evidence>
<dbReference type="EMBL" id="RPFJ01000011">
    <property type="protein sequence ID" value="RPD96769.1"/>
    <property type="molecule type" value="Genomic_DNA"/>
</dbReference>
<keyword evidence="2" id="KW-1185">Reference proteome</keyword>
<gene>
    <name evidence="1" type="ORF">EGM88_09615</name>
</gene>
<dbReference type="RefSeq" id="WP_123897929.1">
    <property type="nucleotide sequence ID" value="NZ_RPFJ01000011.1"/>
</dbReference>
<dbReference type="SUPFAM" id="SSF51126">
    <property type="entry name" value="Pectin lyase-like"/>
    <property type="match status" value="1"/>
</dbReference>
<dbReference type="AlphaFoldDB" id="A0A3N4NYV1"/>
<evidence type="ECO:0000313" key="1">
    <source>
        <dbReference type="EMBL" id="RPD96769.1"/>
    </source>
</evidence>
<accession>A0A3N4NYV1</accession>
<evidence type="ECO:0000313" key="2">
    <source>
        <dbReference type="Proteomes" id="UP000270856"/>
    </source>
</evidence>
<dbReference type="Proteomes" id="UP000270856">
    <property type="component" value="Unassembled WGS sequence"/>
</dbReference>
<proteinExistence type="predicted"/>
<organism evidence="1 2">
    <name type="scientific">Aureibaculum marinum</name>
    <dbReference type="NCBI Taxonomy" id="2487930"/>
    <lineage>
        <taxon>Bacteria</taxon>
        <taxon>Pseudomonadati</taxon>
        <taxon>Bacteroidota</taxon>
        <taxon>Flavobacteriia</taxon>
        <taxon>Flavobacteriales</taxon>
        <taxon>Flavobacteriaceae</taxon>
        <taxon>Aureibaculum</taxon>
    </lineage>
</organism>
<dbReference type="PROSITE" id="PS51257">
    <property type="entry name" value="PROKAR_LIPOPROTEIN"/>
    <property type="match status" value="1"/>
</dbReference>
<dbReference type="PANTHER" id="PTHR41339:SF1">
    <property type="entry name" value="SECRETED PROTEIN"/>
    <property type="match status" value="1"/>
</dbReference>
<name>A0A3N4NYV1_9FLAO</name>
<dbReference type="OrthoDB" id="1521716at2"/>